<accession>A0ABM1RJY9</accession>
<reference evidence="1" key="2">
    <citation type="journal article" date="2014" name="Nat. Commun.">
        <title>The emerging biofuel crop Camelina sativa retains a highly undifferentiated hexaploid genome structure.</title>
        <authorList>
            <person name="Kagale S."/>
            <person name="Koh C."/>
            <person name="Nixon J."/>
            <person name="Bollina V."/>
            <person name="Clarke W.E."/>
            <person name="Tuteja R."/>
            <person name="Spillane C."/>
            <person name="Robinson S.J."/>
            <person name="Links M.G."/>
            <person name="Clarke C."/>
            <person name="Higgins E.E."/>
            <person name="Huebert T."/>
            <person name="Sharpe A.G."/>
            <person name="Parkin I.A."/>
        </authorList>
    </citation>
    <scope>NUCLEOTIDE SEQUENCE [LARGE SCALE GENOMIC DNA]</scope>
    <source>
        <strain evidence="1">r\DH55</strain>
    </source>
</reference>
<name>A0ABM1RJY9_CAMSA</name>
<keyword evidence="1" id="KW-1185">Reference proteome</keyword>
<dbReference type="PANTHER" id="PTHR47169:SF2">
    <property type="entry name" value="OS01G0541250 PROTEIN"/>
    <property type="match status" value="1"/>
</dbReference>
<organism evidence="1 2">
    <name type="scientific">Camelina sativa</name>
    <name type="common">False flax</name>
    <name type="synonym">Myagrum sativum</name>
    <dbReference type="NCBI Taxonomy" id="90675"/>
    <lineage>
        <taxon>Eukaryota</taxon>
        <taxon>Viridiplantae</taxon>
        <taxon>Streptophyta</taxon>
        <taxon>Embryophyta</taxon>
        <taxon>Tracheophyta</taxon>
        <taxon>Spermatophyta</taxon>
        <taxon>Magnoliopsida</taxon>
        <taxon>eudicotyledons</taxon>
        <taxon>Gunneridae</taxon>
        <taxon>Pentapetalae</taxon>
        <taxon>rosids</taxon>
        <taxon>malvids</taxon>
        <taxon>Brassicales</taxon>
        <taxon>Brassicaceae</taxon>
        <taxon>Camelineae</taxon>
        <taxon>Camelina</taxon>
    </lineage>
</organism>
<dbReference type="Proteomes" id="UP000694864">
    <property type="component" value="Chromosome 3"/>
</dbReference>
<dbReference type="RefSeq" id="XP_019099329.1">
    <property type="nucleotide sequence ID" value="XM_019243784.1"/>
</dbReference>
<dbReference type="Gene3D" id="3.30.420.10">
    <property type="entry name" value="Ribonuclease H-like superfamily/Ribonuclease H"/>
    <property type="match status" value="1"/>
</dbReference>
<evidence type="ECO:0000313" key="3">
    <source>
        <dbReference type="RefSeq" id="XP_019099328.1"/>
    </source>
</evidence>
<evidence type="ECO:0000313" key="2">
    <source>
        <dbReference type="RefSeq" id="XP_019099327.1"/>
    </source>
</evidence>
<dbReference type="PANTHER" id="PTHR47169">
    <property type="entry name" value="OS01G0541250 PROTEIN"/>
    <property type="match status" value="1"/>
</dbReference>
<reference evidence="1" key="1">
    <citation type="journal article" date="1997" name="Nucleic Acids Res.">
        <title>tRNAscan-SE: a program for improved detection of transfer RNA genes in genomic sequence.</title>
        <authorList>
            <person name="Lowe T.M."/>
            <person name="Eddy S.R."/>
        </authorList>
    </citation>
    <scope>NUCLEOTIDE SEQUENCE [LARGE SCALE GENOMIC DNA]</scope>
    <source>
        <strain evidence="1">r\DH55</strain>
    </source>
</reference>
<dbReference type="GeneID" id="109132269"/>
<evidence type="ECO:0000313" key="1">
    <source>
        <dbReference type="Proteomes" id="UP000694864"/>
    </source>
</evidence>
<sequence length="302" mass="35403">MTKTTENYYLLREEDDPIRTCQSKNFIGKVMVLVAMARPRFDADGNETFSGKIGVWPFVTIQPTRRRSRNREARTMEIKPITSVKRDDVRRMLIEEVLPNIREKWPHEDVDKVIYIQQDNARTHVDPSDVEFKTVASQNGFDIRLMCQPPNSPDLNVLDLGFFIAIQALQHKVCPKNVEELIHAVKMAYEDYPARKINHIFLTLHLCMQETMKIGGSNNYKIPHMRKEALEREGQLPKQIKCNSTIVENVRNQLREYLQILKIHVDIWKVWSYGSRVIDTWVALPTMQQPAEIHMKMFRFIP</sequence>
<dbReference type="InterPro" id="IPR036397">
    <property type="entry name" value="RNaseH_sf"/>
</dbReference>
<evidence type="ECO:0000313" key="4">
    <source>
        <dbReference type="RefSeq" id="XP_019099329.1"/>
    </source>
</evidence>
<reference evidence="2 3" key="3">
    <citation type="submission" date="2025-05" db="UniProtKB">
        <authorList>
            <consortium name="RefSeq"/>
        </authorList>
    </citation>
    <scope>IDENTIFICATION</scope>
    <source>
        <tissue evidence="2 3">Leaf</tissue>
    </source>
</reference>
<dbReference type="RefSeq" id="XP_019099328.1">
    <property type="nucleotide sequence ID" value="XM_019243783.1"/>
</dbReference>
<proteinExistence type="predicted"/>
<gene>
    <name evidence="2 3 4" type="primary">LOC109132269</name>
</gene>
<dbReference type="RefSeq" id="XP_019099327.1">
    <property type="nucleotide sequence ID" value="XM_019243782.1"/>
</dbReference>
<protein>
    <submittedName>
        <fullName evidence="2 3">Uncharacterized protein LOC109132269</fullName>
    </submittedName>
</protein>